<evidence type="ECO:0000256" key="1">
    <source>
        <dbReference type="SAM" id="MobiDB-lite"/>
    </source>
</evidence>
<protein>
    <submittedName>
        <fullName evidence="2">Uncharacterized protein</fullName>
    </submittedName>
</protein>
<evidence type="ECO:0000313" key="3">
    <source>
        <dbReference type="Proteomes" id="UP001221898"/>
    </source>
</evidence>
<comment type="caution">
    <text evidence="2">The sequence shown here is derived from an EMBL/GenBank/DDBJ whole genome shotgun (WGS) entry which is preliminary data.</text>
</comment>
<organism evidence="2 3">
    <name type="scientific">Aldrovandia affinis</name>
    <dbReference type="NCBI Taxonomy" id="143900"/>
    <lineage>
        <taxon>Eukaryota</taxon>
        <taxon>Metazoa</taxon>
        <taxon>Chordata</taxon>
        <taxon>Craniata</taxon>
        <taxon>Vertebrata</taxon>
        <taxon>Euteleostomi</taxon>
        <taxon>Actinopterygii</taxon>
        <taxon>Neopterygii</taxon>
        <taxon>Teleostei</taxon>
        <taxon>Notacanthiformes</taxon>
        <taxon>Halosauridae</taxon>
        <taxon>Aldrovandia</taxon>
    </lineage>
</organism>
<feature type="region of interest" description="Disordered" evidence="1">
    <location>
        <begin position="1"/>
        <end position="31"/>
    </location>
</feature>
<proteinExistence type="predicted"/>
<name>A0AAD7T2Q7_9TELE</name>
<reference evidence="2" key="1">
    <citation type="journal article" date="2023" name="Science">
        <title>Genome structures resolve the early diversification of teleost fishes.</title>
        <authorList>
            <person name="Parey E."/>
            <person name="Louis A."/>
            <person name="Montfort J."/>
            <person name="Bouchez O."/>
            <person name="Roques C."/>
            <person name="Iampietro C."/>
            <person name="Lluch J."/>
            <person name="Castinel A."/>
            <person name="Donnadieu C."/>
            <person name="Desvignes T."/>
            <person name="Floi Bucao C."/>
            <person name="Jouanno E."/>
            <person name="Wen M."/>
            <person name="Mejri S."/>
            <person name="Dirks R."/>
            <person name="Jansen H."/>
            <person name="Henkel C."/>
            <person name="Chen W.J."/>
            <person name="Zahm M."/>
            <person name="Cabau C."/>
            <person name="Klopp C."/>
            <person name="Thompson A.W."/>
            <person name="Robinson-Rechavi M."/>
            <person name="Braasch I."/>
            <person name="Lecointre G."/>
            <person name="Bobe J."/>
            <person name="Postlethwait J.H."/>
            <person name="Berthelot C."/>
            <person name="Roest Crollius H."/>
            <person name="Guiguen Y."/>
        </authorList>
    </citation>
    <scope>NUCLEOTIDE SEQUENCE</scope>
    <source>
        <strain evidence="2">NC1722</strain>
    </source>
</reference>
<evidence type="ECO:0000313" key="2">
    <source>
        <dbReference type="EMBL" id="KAJ8413266.1"/>
    </source>
</evidence>
<dbReference type="EMBL" id="JAINUG010000016">
    <property type="protein sequence ID" value="KAJ8413266.1"/>
    <property type="molecule type" value="Genomic_DNA"/>
</dbReference>
<keyword evidence="3" id="KW-1185">Reference proteome</keyword>
<dbReference type="AlphaFoldDB" id="A0AAD7T2Q7"/>
<accession>A0AAD7T2Q7</accession>
<gene>
    <name evidence="2" type="ORF">AAFF_G00092620</name>
</gene>
<sequence length="78" mass="8367">MQFCRAWGGEHGGKDRGPQSDRQLPTTPYPSVPLSLSGSLVLTLSAPPKPASYIIHSALQGSTLAISPDYQLINLFTQ</sequence>
<dbReference type="Proteomes" id="UP001221898">
    <property type="component" value="Unassembled WGS sequence"/>
</dbReference>